<evidence type="ECO:0000313" key="2">
    <source>
        <dbReference type="EMBL" id="CDI83731.1"/>
    </source>
</evidence>
<dbReference type="AlphaFoldDB" id="U6GTY8"/>
<dbReference type="EMBL" id="HG673478">
    <property type="protein sequence ID" value="CDI83731.1"/>
    <property type="molecule type" value="Genomic_DNA"/>
</dbReference>
<accession>U6GTY8</accession>
<dbReference type="Proteomes" id="UP000018050">
    <property type="component" value="Unassembled WGS sequence"/>
</dbReference>
<proteinExistence type="predicted"/>
<reference evidence="2" key="1">
    <citation type="submission" date="2013-10" db="EMBL/GenBank/DDBJ databases">
        <title>Genomic analysis of the causative agents of coccidiosis in chickens.</title>
        <authorList>
            <person name="Reid A.J."/>
            <person name="Blake D."/>
            <person name="Billington K."/>
            <person name="Browne H."/>
            <person name="Dunn M."/>
            <person name="Hung S."/>
            <person name="Kawahara F."/>
            <person name="Miranda-Saavedra D."/>
            <person name="Mourier T."/>
            <person name="Nagra H."/>
            <person name="Otto T.D."/>
            <person name="Rawlings N."/>
            <person name="Sanchez A."/>
            <person name="Sanders M."/>
            <person name="Subramaniam C."/>
            <person name="Tay Y."/>
            <person name="Dear P."/>
            <person name="Doerig C."/>
            <person name="Gruber A."/>
            <person name="Parkinson J."/>
            <person name="Shirley M."/>
            <person name="Wan K.L."/>
            <person name="Berriman M."/>
            <person name="Tomley F."/>
            <person name="Pain A."/>
        </authorList>
    </citation>
    <scope>NUCLEOTIDE SEQUENCE</scope>
    <source>
        <strain evidence="2">Houghton</strain>
    </source>
</reference>
<feature type="compositionally biased region" description="Low complexity" evidence="1">
    <location>
        <begin position="82"/>
        <end position="91"/>
    </location>
</feature>
<dbReference type="InterPro" id="IPR029063">
    <property type="entry name" value="SAM-dependent_MTases_sf"/>
</dbReference>
<feature type="region of interest" description="Disordered" evidence="1">
    <location>
        <begin position="284"/>
        <end position="313"/>
    </location>
</feature>
<feature type="region of interest" description="Disordered" evidence="1">
    <location>
        <begin position="82"/>
        <end position="104"/>
    </location>
</feature>
<reference evidence="2" key="2">
    <citation type="submission" date="2013-10" db="EMBL/GenBank/DDBJ databases">
        <authorList>
            <person name="Aslett M."/>
        </authorList>
    </citation>
    <scope>NUCLEOTIDE SEQUENCE</scope>
    <source>
        <strain evidence="2">Houghton</strain>
    </source>
</reference>
<organism evidence="2 3">
    <name type="scientific">Eimeria acervulina</name>
    <name type="common">Coccidian parasite</name>
    <dbReference type="NCBI Taxonomy" id="5801"/>
    <lineage>
        <taxon>Eukaryota</taxon>
        <taxon>Sar</taxon>
        <taxon>Alveolata</taxon>
        <taxon>Apicomplexa</taxon>
        <taxon>Conoidasida</taxon>
        <taxon>Coccidia</taxon>
        <taxon>Eucoccidiorida</taxon>
        <taxon>Eimeriorina</taxon>
        <taxon>Eimeriidae</taxon>
        <taxon>Eimeria</taxon>
    </lineage>
</organism>
<dbReference type="GeneID" id="25272359"/>
<dbReference type="VEuPathDB" id="ToxoDB:EAH_00042890"/>
<keyword evidence="3" id="KW-1185">Reference proteome</keyword>
<gene>
    <name evidence="2" type="ORF">EAH_00042890</name>
</gene>
<dbReference type="Gene3D" id="3.40.50.150">
    <property type="entry name" value="Vaccinia Virus protein VP39"/>
    <property type="match status" value="1"/>
</dbReference>
<feature type="compositionally biased region" description="Low complexity" evidence="1">
    <location>
        <begin position="483"/>
        <end position="496"/>
    </location>
</feature>
<dbReference type="OrthoDB" id="41566at2759"/>
<evidence type="ECO:0000313" key="3">
    <source>
        <dbReference type="Proteomes" id="UP000018050"/>
    </source>
</evidence>
<dbReference type="RefSeq" id="XP_013247181.1">
    <property type="nucleotide sequence ID" value="XM_013391727.1"/>
</dbReference>
<name>U6GTY8_EIMAC</name>
<feature type="compositionally biased region" description="Polar residues" evidence="1">
    <location>
        <begin position="302"/>
        <end position="313"/>
    </location>
</feature>
<evidence type="ECO:0000256" key="1">
    <source>
        <dbReference type="SAM" id="MobiDB-lite"/>
    </source>
</evidence>
<protein>
    <submittedName>
        <fullName evidence="2">Uncharacterized protein</fullName>
    </submittedName>
</protein>
<feature type="region of interest" description="Disordered" evidence="1">
    <location>
        <begin position="483"/>
        <end position="503"/>
    </location>
</feature>
<sequence length="620" mass="65794">MWTHIHINMNAESTLCDQGTKRSSYRANPLQQRQQQCVGYALAGRPAAAAVGATPSPANAEASDAAAPKRFFIRLRSSSNNNYNAAAGSSGDTRNTSSTGDCKKFAGGAEPASLQHAAKGLRTRRGCASAAAKQPQADQLGDPVIAAAAIAEEQRLLAAGIAAEATRGPPRKLVSRRVPHGNHKGWDPSLSYEVQRISAERDCWFYGWCSLGRCVTLLPPAQLLPIFASERLSLPSLFALVLPCFWSGLPQAMLGDRDRVQFYKEAICWQGPAQPRQHQLLPFHQATPRDQPGPLPHHRTAQDQQQQPSEMMSRSQVNGLRVLEIGCGPLALLSLLAVQQGAAHVDALEQIGVNALQPQMHDLEEPQRPKLRVFRCYSKLFPLMPWGATAGSALKAPSASMPLPLVADARAASPAAAAPGSLVVLRGSKTEEAAAGTTATAASRAEVVVAGDFADAGKPITPHASSGTTVCASISASSWAPATASAPPSPAVVADPPTDHQGQQEQYKGELYDMVLHEILGDFASQEGAADVIRDIQERTGMIPRSIPFAARTFVGVSELPSPCCIKCPVRQFSAKAMSLHPISMAYRAYKLHACWAPVATASRVVAAADITAEPLPIVG</sequence>